<gene>
    <name evidence="2" type="ORF">S01H1_60676</name>
</gene>
<keyword evidence="1" id="KW-0812">Transmembrane</keyword>
<keyword evidence="1" id="KW-1133">Transmembrane helix</keyword>
<evidence type="ECO:0000313" key="2">
    <source>
        <dbReference type="EMBL" id="GAG22483.1"/>
    </source>
</evidence>
<protein>
    <submittedName>
        <fullName evidence="2">Uncharacterized protein</fullName>
    </submittedName>
</protein>
<sequence>EGFEYEDSLVIDSSKVEAGRKDLIVSYDGLQYKIPFFITKEEEAGIPVEFVEEFKRIDMDLLYNDTKIGYLKFQNVLNIPIYNLDFELTGNLYEIIKLKSERIKYLGAGRLGRVELIINEDKKEEPKDYSGDFIIRGIDFKVSMPINISVKYTPEEIVFEEPTFTPQPKKKDYTTVYVLLITAIFIIVVYLLIKLKLGKAKGKSFIEYVESLKK</sequence>
<dbReference type="AlphaFoldDB" id="X0WD56"/>
<organism evidence="2">
    <name type="scientific">marine sediment metagenome</name>
    <dbReference type="NCBI Taxonomy" id="412755"/>
    <lineage>
        <taxon>unclassified sequences</taxon>
        <taxon>metagenomes</taxon>
        <taxon>ecological metagenomes</taxon>
    </lineage>
</organism>
<name>X0WD56_9ZZZZ</name>
<comment type="caution">
    <text evidence="2">The sequence shown here is derived from an EMBL/GenBank/DDBJ whole genome shotgun (WGS) entry which is preliminary data.</text>
</comment>
<reference evidence="2" key="1">
    <citation type="journal article" date="2014" name="Front. Microbiol.">
        <title>High frequency of phylogenetically diverse reductive dehalogenase-homologous genes in deep subseafloor sedimentary metagenomes.</title>
        <authorList>
            <person name="Kawai M."/>
            <person name="Futagami T."/>
            <person name="Toyoda A."/>
            <person name="Takaki Y."/>
            <person name="Nishi S."/>
            <person name="Hori S."/>
            <person name="Arai W."/>
            <person name="Tsubouchi T."/>
            <person name="Morono Y."/>
            <person name="Uchiyama I."/>
            <person name="Ito T."/>
            <person name="Fujiyama A."/>
            <person name="Inagaki F."/>
            <person name="Takami H."/>
        </authorList>
    </citation>
    <scope>NUCLEOTIDE SEQUENCE</scope>
    <source>
        <strain evidence="2">Expedition CK06-06</strain>
    </source>
</reference>
<feature type="non-terminal residue" evidence="2">
    <location>
        <position position="1"/>
    </location>
</feature>
<keyword evidence="1" id="KW-0472">Membrane</keyword>
<evidence type="ECO:0000256" key="1">
    <source>
        <dbReference type="SAM" id="Phobius"/>
    </source>
</evidence>
<accession>X0WD56</accession>
<feature type="transmembrane region" description="Helical" evidence="1">
    <location>
        <begin position="175"/>
        <end position="193"/>
    </location>
</feature>
<proteinExistence type="predicted"/>
<dbReference type="EMBL" id="BARS01039748">
    <property type="protein sequence ID" value="GAG22483.1"/>
    <property type="molecule type" value="Genomic_DNA"/>
</dbReference>